<dbReference type="InterPro" id="IPR019734">
    <property type="entry name" value="TPR_rpt"/>
</dbReference>
<protein>
    <submittedName>
        <fullName evidence="3">SUMF1/EgtB/PvdO family nonheme iron enzyme</fullName>
    </submittedName>
</protein>
<dbReference type="InterPro" id="IPR005532">
    <property type="entry name" value="SUMF_dom"/>
</dbReference>
<dbReference type="InterPro" id="IPR011990">
    <property type="entry name" value="TPR-like_helical_dom_sf"/>
</dbReference>
<dbReference type="SUPFAM" id="SSF48452">
    <property type="entry name" value="TPR-like"/>
    <property type="match status" value="1"/>
</dbReference>
<feature type="domain" description="Sulfatase-modifying factor enzyme-like" evidence="2">
    <location>
        <begin position="42"/>
        <end position="262"/>
    </location>
</feature>
<dbReference type="InterPro" id="IPR042095">
    <property type="entry name" value="SUMF_sf"/>
</dbReference>
<dbReference type="InterPro" id="IPR016187">
    <property type="entry name" value="CTDL_fold"/>
</dbReference>
<evidence type="ECO:0000313" key="4">
    <source>
        <dbReference type="Proteomes" id="UP001593833"/>
    </source>
</evidence>
<sequence>MRRTVGWLGSDLAGVVLLVMLVCFVSSCRQSEQESVGVEAPEPEMVMIPSGEFVMGHEGNSDFSPPHTVRIDPFFMDKYEVTNAQYLAFCEETGRKLPDFWGIDSFRCGADYLDHPVIGVAWSDANAYARWRGVRLPTEAEWEYAARGGLVGKNYSHGDEHDSTLYVKAAGEKGPRRIGLFPPNGFGLHDMTGNVCEWVQDRFDEGYYAVSPDANPTGPGHARFRVIRGGGWHTGPYCSRVYFRSALASNWVDFNVGFRCAKYKGESAALGVEEILKTGGIEEALSAYRRMRAAEPGAFYYDESEFNDAGYRLVADSLYAAAVEILRLNTEAFPRSYNAFDSLGEAYKFLGDRRAAIRNYRKSLELYPGNSGARQMLEELGAEG</sequence>
<dbReference type="PROSITE" id="PS50005">
    <property type="entry name" value="TPR"/>
    <property type="match status" value="1"/>
</dbReference>
<keyword evidence="1" id="KW-0802">TPR repeat</keyword>
<dbReference type="PANTHER" id="PTHR23150">
    <property type="entry name" value="SULFATASE MODIFYING FACTOR 1, 2"/>
    <property type="match status" value="1"/>
</dbReference>
<dbReference type="PANTHER" id="PTHR23150:SF19">
    <property type="entry name" value="FORMYLGLYCINE-GENERATING ENZYME"/>
    <property type="match status" value="1"/>
</dbReference>
<dbReference type="Gene3D" id="1.25.40.10">
    <property type="entry name" value="Tetratricopeptide repeat domain"/>
    <property type="match status" value="1"/>
</dbReference>
<evidence type="ECO:0000313" key="3">
    <source>
        <dbReference type="EMBL" id="MFC1573434.1"/>
    </source>
</evidence>
<keyword evidence="4" id="KW-1185">Reference proteome</keyword>
<organism evidence="3 4">
    <name type="scientific">Eiseniibacteriota bacterium</name>
    <dbReference type="NCBI Taxonomy" id="2212470"/>
    <lineage>
        <taxon>Bacteria</taxon>
        <taxon>Candidatus Eiseniibacteriota</taxon>
    </lineage>
</organism>
<dbReference type="EMBL" id="JBHPKH010000161">
    <property type="protein sequence ID" value="MFC1573434.1"/>
    <property type="molecule type" value="Genomic_DNA"/>
</dbReference>
<name>A0ABV6YM78_UNCEI</name>
<evidence type="ECO:0000259" key="2">
    <source>
        <dbReference type="Pfam" id="PF03781"/>
    </source>
</evidence>
<evidence type="ECO:0000256" key="1">
    <source>
        <dbReference type="PROSITE-ProRule" id="PRU00339"/>
    </source>
</evidence>
<dbReference type="Pfam" id="PF03781">
    <property type="entry name" value="FGE-sulfatase"/>
    <property type="match status" value="1"/>
</dbReference>
<comment type="caution">
    <text evidence="3">The sequence shown here is derived from an EMBL/GenBank/DDBJ whole genome shotgun (WGS) entry which is preliminary data.</text>
</comment>
<proteinExistence type="predicted"/>
<feature type="repeat" description="TPR" evidence="1">
    <location>
        <begin position="337"/>
        <end position="370"/>
    </location>
</feature>
<reference evidence="3 4" key="1">
    <citation type="submission" date="2024-09" db="EMBL/GenBank/DDBJ databases">
        <authorList>
            <person name="D'Angelo T."/>
        </authorList>
    </citation>
    <scope>NUCLEOTIDE SEQUENCE [LARGE SCALE GENOMIC DNA]</scope>
    <source>
        <strain evidence="3">SAG AM-320-E07</strain>
    </source>
</reference>
<gene>
    <name evidence="3" type="ORF">ACFL6M_07535</name>
</gene>
<dbReference type="Gene3D" id="3.90.1580.10">
    <property type="entry name" value="paralog of FGE (formylglycine-generating enzyme)"/>
    <property type="match status" value="1"/>
</dbReference>
<dbReference type="SMART" id="SM00028">
    <property type="entry name" value="TPR"/>
    <property type="match status" value="1"/>
</dbReference>
<accession>A0ABV6YM78</accession>
<dbReference type="SUPFAM" id="SSF56436">
    <property type="entry name" value="C-type lectin-like"/>
    <property type="match status" value="1"/>
</dbReference>
<dbReference type="Proteomes" id="UP001593833">
    <property type="component" value="Unassembled WGS sequence"/>
</dbReference>
<dbReference type="PROSITE" id="PS51257">
    <property type="entry name" value="PROKAR_LIPOPROTEIN"/>
    <property type="match status" value="1"/>
</dbReference>
<dbReference type="InterPro" id="IPR051043">
    <property type="entry name" value="Sulfatase_Mod_Factor_Kinase"/>
</dbReference>